<dbReference type="GO" id="GO:0009307">
    <property type="term" value="P:DNA restriction-modification system"/>
    <property type="evidence" value="ECO:0007669"/>
    <property type="project" value="UniProtKB-KW"/>
</dbReference>
<dbReference type="OrthoDB" id="9758243at2"/>
<gene>
    <name evidence="4" type="ordered locus">Sgly_0089</name>
</gene>
<dbReference type="Proteomes" id="UP000007488">
    <property type="component" value="Chromosome"/>
</dbReference>
<feature type="domain" description="Helicase ATP-binding" evidence="2">
    <location>
        <begin position="24"/>
        <end position="189"/>
    </location>
</feature>
<dbReference type="KEGG" id="sgy:Sgly_0089"/>
<evidence type="ECO:0000313" key="5">
    <source>
        <dbReference type="Proteomes" id="UP000007488"/>
    </source>
</evidence>
<dbReference type="STRING" id="645991.Sgly_0089"/>
<dbReference type="InterPro" id="IPR051268">
    <property type="entry name" value="Type-I_R_enzyme_R_subunit"/>
</dbReference>
<sequence length="1508" mass="175183">MYNYELTKIQSEVVSKTMQALHMAELENHKKIGIISMVTGSGKTVCILQIAAEMIHEGKTVLLLSDRAVLLDQYYETSKNLNLGIQQLYLPKTGFELHSLLDEKNIIILSTLQKLSLCQSKRYYDQPINPVYRDDIIIIIDEAQQSMFGRMMNELLALLPNAYYLAFTSFEIGYETKPIKEVFGDVIYQYSYSEAVGNGQLLPIRYTSVSFNFHGAYDAFDVYSKRRLVYEKPSGFVEKIADQILEYCHEQPGNRKAIVVNQSITEAELLCEALQRRLPPSAVGVLTSRMFPRHREEVSEEFTDTDSKLRILLVVSALIMPIFPPNLDTIFLLKKISRIEIQSLAGKAARLYPGKTCVDLYDFVNNRISDELEIASTVEEDVPLENNKSLLHALSTCLAKEDFTYAQSTFTEINEPLYQKLKKELPFLEESTDTFWPTNMDATKIFSHLWNYFSINSVFEPDIEMIGQVSKEQLQPKLRQGMNEVKTQILKPYEKGKLLETDILKLLKAFFLIDDDTGDYILKTLRKQQGGMQNGFDIDFTYRNHAGESVRCVMECKNKKTPITTEDILDKLEDCRQRAYQVEHWILISPCANVENKLNEYIKIWEYEDRWEPIKKVQFWTPDEAVEEFLGIESKIYDHYYPSKYDSEDHPRHWSEEHRNAIIAKWKEKLKTVPSLPKSWREYIRNPHYILLSNETDSLTREKYESLYGKHIEIKALDEAGMLKHQSMRQYLNEWLKSDCRCMLLLGDFGDGKTYFTYAYTRRLSEEYVQFPETGWLSIRFCLRDYKPGDTPQEFVERRLKAFNSNLRDWNDIRNKRVLVILDGFDEMSTCIGDKNINNNLKELVALYHFFAGMKVLITSRKHFLYHALNKEYLLERLDSPEIVQLASFSRKEATDYLEAVAEKAGVKRQMNQIKRTKDVVGLAAKPLFLQMVRDTMLSGRKISEWNTITLYESYISNCIDRKFEYQLESPELHLRVRTKQNLLRILEDLAWVIQESNGESISIEQFRQYTSEEQIDKLLWNLSNSDEDTLSDAKNRISIRSLLKLNSEQLEFCHRSMREYFVARGLARNLCSDGYEKAKEFLANHSLSTEIIYFSAEYIKETLSEKEKVFIADRLIYAVRHLLSGQKCNSLDLLYQLLGELPGDSWNGLHLDYAHLPHADLSGKNFSYTSLRFAVMDNVNFRNADFSYADLTGVRLEETSPVTAIYTNPHDEYFYAEYEDKCIRRWNEINASDMQSYKLKANAQPATFIIPFSNGVIRINNRICCMMEKGDDGLQPKAQFRVRAGMIPLELRDNMLLYKENGDDESELLYLADLKTSKILNYSQVPVKSTCSFLDSGTFIVYTEDIGATLVCRDRDPLVILDEKGITCLCVTSNTERHLRLAFGFRHGKIMLFDLFLEEEWRVKHYIAIEGCHFYIKSVDMLNHDEILVSDLIGNIFVLPVKSRFENDEVRKYSLQLICSGMKIDHLKSDKEYSVLKGLIEPSESELLRQYKLREANALGVRPQNLS</sequence>
<dbReference type="Pfam" id="PF05729">
    <property type="entry name" value="NACHT"/>
    <property type="match status" value="1"/>
</dbReference>
<dbReference type="PANTHER" id="PTHR30195">
    <property type="entry name" value="TYPE I SITE-SPECIFIC DEOXYRIBONUCLEASE PROTEIN SUBUNIT M AND R"/>
    <property type="match status" value="1"/>
</dbReference>
<evidence type="ECO:0000313" key="4">
    <source>
        <dbReference type="EMBL" id="ADY54463.1"/>
    </source>
</evidence>
<dbReference type="InterPro" id="IPR040980">
    <property type="entry name" value="SWI2_SNF2"/>
</dbReference>
<protein>
    <submittedName>
        <fullName evidence="4">Pentapeptide repeat protein</fullName>
    </submittedName>
</protein>
<dbReference type="Gene3D" id="2.160.20.80">
    <property type="entry name" value="E3 ubiquitin-protein ligase SopA"/>
    <property type="match status" value="1"/>
</dbReference>
<dbReference type="PANTHER" id="PTHR30195:SF15">
    <property type="entry name" value="TYPE I RESTRICTION ENZYME HINDI ENDONUCLEASE SUBUNIT"/>
    <property type="match status" value="1"/>
</dbReference>
<dbReference type="eggNOG" id="COG1357">
    <property type="taxonomic scope" value="Bacteria"/>
</dbReference>
<keyword evidence="5" id="KW-1185">Reference proteome</keyword>
<proteinExistence type="predicted"/>
<name>F0SV42_SYNGF</name>
<accession>F0SV42</accession>
<dbReference type="InterPro" id="IPR007111">
    <property type="entry name" value="NACHT_NTPase"/>
</dbReference>
<dbReference type="InterPro" id="IPR036322">
    <property type="entry name" value="WD40_repeat_dom_sf"/>
</dbReference>
<feature type="domain" description="Helicase C-terminal" evidence="3">
    <location>
        <begin position="240"/>
        <end position="390"/>
    </location>
</feature>
<dbReference type="RefSeq" id="WP_013623334.1">
    <property type="nucleotide sequence ID" value="NC_015172.1"/>
</dbReference>
<dbReference type="Pfam" id="PF18766">
    <property type="entry name" value="SWI2_SNF2"/>
    <property type="match status" value="1"/>
</dbReference>
<dbReference type="SUPFAM" id="SSF50978">
    <property type="entry name" value="WD40 repeat-like"/>
    <property type="match status" value="1"/>
</dbReference>
<dbReference type="InterPro" id="IPR001650">
    <property type="entry name" value="Helicase_C-like"/>
</dbReference>
<dbReference type="InterPro" id="IPR027417">
    <property type="entry name" value="P-loop_NTPase"/>
</dbReference>
<dbReference type="EMBL" id="CP002547">
    <property type="protein sequence ID" value="ADY54463.1"/>
    <property type="molecule type" value="Genomic_DNA"/>
</dbReference>
<dbReference type="Gene3D" id="3.40.50.300">
    <property type="entry name" value="P-loop containing nucleotide triphosphate hydrolases"/>
    <property type="match status" value="3"/>
</dbReference>
<dbReference type="InterPro" id="IPR001646">
    <property type="entry name" value="5peptide_repeat"/>
</dbReference>
<dbReference type="Pfam" id="PF00805">
    <property type="entry name" value="Pentapeptide"/>
    <property type="match status" value="1"/>
</dbReference>
<dbReference type="HOGENOM" id="CLU_248322_0_0_9"/>
<evidence type="ECO:0000259" key="2">
    <source>
        <dbReference type="PROSITE" id="PS51192"/>
    </source>
</evidence>
<organism evidence="4 5">
    <name type="scientific">Syntrophobotulus glycolicus (strain DSM 8271 / FlGlyR)</name>
    <dbReference type="NCBI Taxonomy" id="645991"/>
    <lineage>
        <taxon>Bacteria</taxon>
        <taxon>Bacillati</taxon>
        <taxon>Bacillota</taxon>
        <taxon>Clostridia</taxon>
        <taxon>Eubacteriales</taxon>
        <taxon>Desulfitobacteriaceae</taxon>
        <taxon>Syntrophobotulus</taxon>
    </lineage>
</organism>
<evidence type="ECO:0000256" key="1">
    <source>
        <dbReference type="ARBA" id="ARBA00022747"/>
    </source>
</evidence>
<dbReference type="InterPro" id="IPR014001">
    <property type="entry name" value="Helicase_ATP-bd"/>
</dbReference>
<dbReference type="PROSITE" id="PS51194">
    <property type="entry name" value="HELICASE_CTER"/>
    <property type="match status" value="1"/>
</dbReference>
<dbReference type="SUPFAM" id="SSF141571">
    <property type="entry name" value="Pentapeptide repeat-like"/>
    <property type="match status" value="1"/>
</dbReference>
<dbReference type="eggNOG" id="COG5635">
    <property type="taxonomic scope" value="Bacteria"/>
</dbReference>
<keyword evidence="1" id="KW-0680">Restriction system</keyword>
<evidence type="ECO:0000259" key="3">
    <source>
        <dbReference type="PROSITE" id="PS51194"/>
    </source>
</evidence>
<dbReference type="SMART" id="SM00487">
    <property type="entry name" value="DEXDc"/>
    <property type="match status" value="1"/>
</dbReference>
<dbReference type="PROSITE" id="PS51192">
    <property type="entry name" value="HELICASE_ATP_BIND_1"/>
    <property type="match status" value="1"/>
</dbReference>
<dbReference type="eggNOG" id="COG0610">
    <property type="taxonomic scope" value="Bacteria"/>
</dbReference>
<reference evidence="4 5" key="1">
    <citation type="journal article" date="2011" name="Stand. Genomic Sci.">
        <title>Complete genome sequence of Syntrophobotulus glycolicus type strain (FlGlyR).</title>
        <authorList>
            <person name="Han C."/>
            <person name="Mwirichia R."/>
            <person name="Chertkov O."/>
            <person name="Held B."/>
            <person name="Lapidus A."/>
            <person name="Nolan M."/>
            <person name="Lucas S."/>
            <person name="Hammon N."/>
            <person name="Deshpande S."/>
            <person name="Cheng J.F."/>
            <person name="Tapia R."/>
            <person name="Goodwin L."/>
            <person name="Pitluck S."/>
            <person name="Huntemann M."/>
            <person name="Liolios K."/>
            <person name="Ivanova N."/>
            <person name="Pagani I."/>
            <person name="Mavromatis K."/>
            <person name="Ovchinikova G."/>
            <person name="Pati A."/>
            <person name="Chen A."/>
            <person name="Palaniappan K."/>
            <person name="Land M."/>
            <person name="Hauser L."/>
            <person name="Brambilla E.M."/>
            <person name="Rohde M."/>
            <person name="Spring S."/>
            <person name="Sikorski J."/>
            <person name="Goker M."/>
            <person name="Woyke T."/>
            <person name="Bristow J."/>
            <person name="Eisen J.A."/>
            <person name="Markowitz V."/>
            <person name="Hugenholtz P."/>
            <person name="Kyrpides N.C."/>
            <person name="Klenk H.P."/>
            <person name="Detter J.C."/>
        </authorList>
    </citation>
    <scope>NUCLEOTIDE SEQUENCE [LARGE SCALE GENOMIC DNA]</scope>
    <source>
        <strain evidence="5">DSM 8271 / FlGlyR</strain>
    </source>
</reference>
<dbReference type="SUPFAM" id="SSF52540">
    <property type="entry name" value="P-loop containing nucleoside triphosphate hydrolases"/>
    <property type="match status" value="2"/>
</dbReference>
<reference evidence="5" key="2">
    <citation type="submission" date="2011-02" db="EMBL/GenBank/DDBJ databases">
        <title>The complete genome of Syntrophobotulus glycolicus DSM 8271.</title>
        <authorList>
            <person name="Lucas S."/>
            <person name="Copeland A."/>
            <person name="Lapidus A."/>
            <person name="Bruce D."/>
            <person name="Goodwin L."/>
            <person name="Pitluck S."/>
            <person name="Kyrpides N."/>
            <person name="Mavromatis K."/>
            <person name="Pagani I."/>
            <person name="Ivanova N."/>
            <person name="Mikhailova N."/>
            <person name="Chertkov O."/>
            <person name="Held B."/>
            <person name="Detter J.C."/>
            <person name="Tapia R."/>
            <person name="Han C."/>
            <person name="Land M."/>
            <person name="Hauser L."/>
            <person name="Markowitz V."/>
            <person name="Cheng J.-F."/>
            <person name="Hugenholtz P."/>
            <person name="Woyke T."/>
            <person name="Wu D."/>
            <person name="Spring S."/>
            <person name="Schroeder M."/>
            <person name="Brambilla E."/>
            <person name="Klenk H.-P."/>
            <person name="Eisen J.A."/>
        </authorList>
    </citation>
    <scope>NUCLEOTIDE SEQUENCE [LARGE SCALE GENOMIC DNA]</scope>
    <source>
        <strain evidence="5">DSM 8271 / FlGlyR</strain>
    </source>
</reference>